<name>A0A7R9DVQ3_TIMPO</name>
<dbReference type="EMBL" id="OD062543">
    <property type="protein sequence ID" value="CAD7421782.1"/>
    <property type="molecule type" value="Genomic_DNA"/>
</dbReference>
<reference evidence="1" key="1">
    <citation type="submission" date="2020-11" db="EMBL/GenBank/DDBJ databases">
        <authorList>
            <person name="Tran Van P."/>
        </authorList>
    </citation>
    <scope>NUCLEOTIDE SEQUENCE</scope>
</reference>
<dbReference type="AlphaFoldDB" id="A0A7R9DVQ3"/>
<protein>
    <submittedName>
        <fullName evidence="1">Uncharacterized protein</fullName>
    </submittedName>
</protein>
<proteinExistence type="predicted"/>
<evidence type="ECO:0000313" key="1">
    <source>
        <dbReference type="EMBL" id="CAD7421782.1"/>
    </source>
</evidence>
<sequence>MEDSNTINSLLSLQVYQRKEKNFSAVC</sequence>
<accession>A0A7R9DVQ3</accession>
<organism evidence="1">
    <name type="scientific">Timema poppense</name>
    <name type="common">Walking stick</name>
    <dbReference type="NCBI Taxonomy" id="170557"/>
    <lineage>
        <taxon>Eukaryota</taxon>
        <taxon>Metazoa</taxon>
        <taxon>Ecdysozoa</taxon>
        <taxon>Arthropoda</taxon>
        <taxon>Hexapoda</taxon>
        <taxon>Insecta</taxon>
        <taxon>Pterygota</taxon>
        <taxon>Neoptera</taxon>
        <taxon>Polyneoptera</taxon>
        <taxon>Phasmatodea</taxon>
        <taxon>Timematodea</taxon>
        <taxon>Timematoidea</taxon>
        <taxon>Timematidae</taxon>
        <taxon>Timema</taxon>
    </lineage>
</organism>
<gene>
    <name evidence="1" type="ORF">TPSB3V08_LOCUS15197</name>
</gene>